<dbReference type="AlphaFoldDB" id="V5WG83"/>
<dbReference type="SUPFAM" id="SSF101898">
    <property type="entry name" value="NHL repeat"/>
    <property type="match status" value="1"/>
</dbReference>
<keyword evidence="2" id="KW-1185">Reference proteome</keyword>
<sequence>MTGIQDLSIRRYHVPHLFFLSLMLIWNSLLFAQDQESLLPTAAELERYPWYETIVLEGRVINDPLFTTDGGMILISDDRRIQRIDARAQGPAPRWNLRLPRLSAGEWFISSGAGVLIPAPGGRMWSVDIRRGRVLDRSIRYPFGDEGTVLFRDIVRGRIVEVRSADRGAAVHLYRWNPSEEGRGKMLLRWEVSGSQEGLRSIHLHDGRIFIFQTADALRWFSLDGAELAQSDLARGQSDGRYSQWDELFRMGDLYFLNNLEGGRYRIYDSTGALLTEAEKPAGSPVLMSWKIISGAEGGNFTVSHSSGGLYAETGRGSRRLFFSLEEQWRFLRFFYHDGYLYAADNGWRIHRFHIREMAQELYGADIRPTAPGSTGTPQEGAFLSELLVAALDFPDRFDAQITSISRAVENGELRGRLENYSSALDGTIRAVYGSAAAGSPSNTLPGSAENRRQLAAAVLLLGDSGMISRLINALQYEFHPRVLFELVERGGELLPMQKLELIALLRAYIADAQPWQRSGELMAGFAEFLLHELEQNSPGGGEESVVAQEAFPALNAVYPYLDNVQLRRRILGQSP</sequence>
<reference evidence="1 2" key="1">
    <citation type="journal article" date="2015" name="Stand. Genomic Sci.">
        <title>Complete genome sequence and description of Salinispira pacifica gen. nov., sp. nov., a novel spirochaete isolated form a hypersaline microbial mat.</title>
        <authorList>
            <person name="Ben Hania W."/>
            <person name="Joseph M."/>
            <person name="Schumann P."/>
            <person name="Bunk B."/>
            <person name="Fiebig A."/>
            <person name="Sproer C."/>
            <person name="Klenk H.P."/>
            <person name="Fardeau M.L."/>
            <person name="Spring S."/>
        </authorList>
    </citation>
    <scope>NUCLEOTIDE SEQUENCE [LARGE SCALE GENOMIC DNA]</scope>
    <source>
        <strain evidence="1 2">L21-RPul-D2</strain>
    </source>
</reference>
<dbReference type="EMBL" id="CP006939">
    <property type="protein sequence ID" value="AHC14803.1"/>
    <property type="molecule type" value="Genomic_DNA"/>
</dbReference>
<gene>
    <name evidence="1" type="ORF">L21SP2_1404</name>
</gene>
<dbReference type="Gene3D" id="2.130.10.10">
    <property type="entry name" value="YVTN repeat-like/Quinoprotein amine dehydrogenase"/>
    <property type="match status" value="1"/>
</dbReference>
<accession>V5WG83</accession>
<dbReference type="STRING" id="1307761.L21SP2_1404"/>
<organism evidence="1 2">
    <name type="scientific">Salinispira pacifica</name>
    <dbReference type="NCBI Taxonomy" id="1307761"/>
    <lineage>
        <taxon>Bacteria</taxon>
        <taxon>Pseudomonadati</taxon>
        <taxon>Spirochaetota</taxon>
        <taxon>Spirochaetia</taxon>
        <taxon>Spirochaetales</taxon>
        <taxon>Spirochaetaceae</taxon>
        <taxon>Salinispira</taxon>
    </lineage>
</organism>
<dbReference type="KEGG" id="slr:L21SP2_1404"/>
<dbReference type="HOGENOM" id="CLU_473187_0_0_12"/>
<name>V5WG83_9SPIO</name>
<dbReference type="Proteomes" id="UP000018680">
    <property type="component" value="Chromosome"/>
</dbReference>
<proteinExistence type="predicted"/>
<evidence type="ECO:0000313" key="1">
    <source>
        <dbReference type="EMBL" id="AHC14803.1"/>
    </source>
</evidence>
<evidence type="ECO:0000313" key="2">
    <source>
        <dbReference type="Proteomes" id="UP000018680"/>
    </source>
</evidence>
<dbReference type="RefSeq" id="WP_024267726.1">
    <property type="nucleotide sequence ID" value="NC_023035.1"/>
</dbReference>
<dbReference type="InterPro" id="IPR015943">
    <property type="entry name" value="WD40/YVTN_repeat-like_dom_sf"/>
</dbReference>
<protein>
    <submittedName>
        <fullName evidence="1">Uncharacterized protein</fullName>
    </submittedName>
</protein>